<protein>
    <recommendedName>
        <fullName evidence="6">V-ATPase proteolipid subunit C-like domain-containing protein</fullName>
    </recommendedName>
</protein>
<feature type="non-terminal residue" evidence="7">
    <location>
        <position position="45"/>
    </location>
</feature>
<name>A0A382J2T0_9ZZZZ</name>
<feature type="transmembrane region" description="Helical" evidence="5">
    <location>
        <begin position="6"/>
        <end position="30"/>
    </location>
</feature>
<gene>
    <name evidence="7" type="ORF">METZ01_LOCUS258962</name>
</gene>
<dbReference type="SUPFAM" id="SSF81333">
    <property type="entry name" value="F1F0 ATP synthase subunit C"/>
    <property type="match status" value="1"/>
</dbReference>
<dbReference type="Pfam" id="PF00137">
    <property type="entry name" value="ATP-synt_C"/>
    <property type="match status" value="1"/>
</dbReference>
<sequence length="45" mass="4579">MGSEAAALIGMGLCAAGFFGAALGIAYIFAKTIETVGRQPNCETR</sequence>
<dbReference type="InterPro" id="IPR038662">
    <property type="entry name" value="ATP_synth_F0_csu_sf"/>
</dbReference>
<evidence type="ECO:0000256" key="4">
    <source>
        <dbReference type="ARBA" id="ARBA00023136"/>
    </source>
</evidence>
<reference evidence="7" key="1">
    <citation type="submission" date="2018-05" db="EMBL/GenBank/DDBJ databases">
        <authorList>
            <person name="Lanie J.A."/>
            <person name="Ng W.-L."/>
            <person name="Kazmierczak K.M."/>
            <person name="Andrzejewski T.M."/>
            <person name="Davidsen T.M."/>
            <person name="Wayne K.J."/>
            <person name="Tettelin H."/>
            <person name="Glass J.I."/>
            <person name="Rusch D."/>
            <person name="Podicherti R."/>
            <person name="Tsui H.-C.T."/>
            <person name="Winkler M.E."/>
        </authorList>
    </citation>
    <scope>NUCLEOTIDE SEQUENCE</scope>
</reference>
<evidence type="ECO:0000256" key="5">
    <source>
        <dbReference type="SAM" id="Phobius"/>
    </source>
</evidence>
<evidence type="ECO:0000259" key="6">
    <source>
        <dbReference type="Pfam" id="PF00137"/>
    </source>
</evidence>
<keyword evidence="2 5" id="KW-0812">Transmembrane</keyword>
<evidence type="ECO:0000256" key="3">
    <source>
        <dbReference type="ARBA" id="ARBA00022989"/>
    </source>
</evidence>
<dbReference type="Gene3D" id="1.20.20.10">
    <property type="entry name" value="F1F0 ATP synthase subunit C"/>
    <property type="match status" value="1"/>
</dbReference>
<dbReference type="EMBL" id="UINC01071308">
    <property type="protein sequence ID" value="SVC06108.1"/>
    <property type="molecule type" value="Genomic_DNA"/>
</dbReference>
<accession>A0A382J2T0</accession>
<evidence type="ECO:0000313" key="7">
    <source>
        <dbReference type="EMBL" id="SVC06108.1"/>
    </source>
</evidence>
<evidence type="ECO:0000256" key="1">
    <source>
        <dbReference type="ARBA" id="ARBA00004141"/>
    </source>
</evidence>
<dbReference type="AlphaFoldDB" id="A0A382J2T0"/>
<comment type="subcellular location">
    <subcellularLocation>
        <location evidence="1">Membrane</location>
        <topology evidence="1">Multi-pass membrane protein</topology>
    </subcellularLocation>
</comment>
<organism evidence="7">
    <name type="scientific">marine metagenome</name>
    <dbReference type="NCBI Taxonomy" id="408172"/>
    <lineage>
        <taxon>unclassified sequences</taxon>
        <taxon>metagenomes</taxon>
        <taxon>ecological metagenomes</taxon>
    </lineage>
</organism>
<proteinExistence type="predicted"/>
<feature type="domain" description="V-ATPase proteolipid subunit C-like" evidence="6">
    <location>
        <begin position="9"/>
        <end position="41"/>
    </location>
</feature>
<keyword evidence="4 5" id="KW-0472">Membrane</keyword>
<dbReference type="InterPro" id="IPR002379">
    <property type="entry name" value="ATPase_proteolipid_c-like_dom"/>
</dbReference>
<keyword evidence="3 5" id="KW-1133">Transmembrane helix</keyword>
<dbReference type="InterPro" id="IPR035921">
    <property type="entry name" value="F/V-ATP_Csub_sf"/>
</dbReference>
<evidence type="ECO:0000256" key="2">
    <source>
        <dbReference type="ARBA" id="ARBA00022692"/>
    </source>
</evidence>